<dbReference type="Gene3D" id="2.120.10.30">
    <property type="entry name" value="TolB, C-terminal domain"/>
    <property type="match status" value="1"/>
</dbReference>
<sequence>MEGQGLPDGVQLLLPAAHAVLPSTFERHAFKEGILNTRSTHGLIIPCRASPFVASHASFLKVLGPAPSVKVIATGEAGFAHEAGVWVDKTEEVWFTSNLRKDPTTAEASVNISKLHVPSGQVTEVTIELAKRGNGACPYGDYILFCEQGCGPGLPSSLVAVNPLDPLDAFVVLNNFHGRAFNSLNDAIVLPPPLTRVRNQQPTIRGANVTPNGSSCHAATPGSTIWFTDPPYGFEQGFRDPCQLPPQVYVFEPRSGAVRVVADGFEHPNGIAFSPDCSTCYITDTSHIHGSGRLDPTLQSTIYAYDVIWPSEDELDVDVAGPSLRNRRVFAFADSGVPDGIKCDTQGNVYAGCGDGIHVWNKHGTLIGRIVIGLADGNVGAGCANFCFIPGGRLVCFSEDRIYLVDGLAVEGALL</sequence>
<evidence type="ECO:0000313" key="2">
    <source>
        <dbReference type="EMBL" id="RSH89990.1"/>
    </source>
</evidence>
<protein>
    <recommendedName>
        <fullName evidence="1">SMP-30/Gluconolactonase/LRE-like region domain-containing protein</fullName>
    </recommendedName>
</protein>
<dbReference type="SUPFAM" id="SSF63829">
    <property type="entry name" value="Calcium-dependent phosphotriesterase"/>
    <property type="match status" value="1"/>
</dbReference>
<dbReference type="Pfam" id="PF08450">
    <property type="entry name" value="SGL"/>
    <property type="match status" value="2"/>
</dbReference>
<evidence type="ECO:0000259" key="1">
    <source>
        <dbReference type="Pfam" id="PF08450"/>
    </source>
</evidence>
<dbReference type="PANTHER" id="PTHR47064:SF2">
    <property type="entry name" value="SMP-30_GLUCONOLACTONASE_LRE-LIKE REGION DOMAIN-CONTAINING PROTEIN-RELATED"/>
    <property type="match status" value="1"/>
</dbReference>
<gene>
    <name evidence="2" type="ORF">EHS25_001323</name>
</gene>
<dbReference type="PANTHER" id="PTHR47064">
    <property type="entry name" value="PUTATIVE (AFU_ORTHOLOGUE AFUA_1G08990)-RELATED"/>
    <property type="match status" value="1"/>
</dbReference>
<dbReference type="OrthoDB" id="423498at2759"/>
<name>A0A427YG08_9TREE</name>
<dbReference type="AlphaFoldDB" id="A0A427YG08"/>
<keyword evidence="3" id="KW-1185">Reference proteome</keyword>
<reference evidence="2 3" key="1">
    <citation type="submission" date="2018-11" db="EMBL/GenBank/DDBJ databases">
        <title>Genome sequence of Saitozyma podzolica DSM 27192.</title>
        <authorList>
            <person name="Aliyu H."/>
            <person name="Gorte O."/>
            <person name="Ochsenreither K."/>
        </authorList>
    </citation>
    <scope>NUCLEOTIDE SEQUENCE [LARGE SCALE GENOMIC DNA]</scope>
    <source>
        <strain evidence="2 3">DSM 27192</strain>
    </source>
</reference>
<accession>A0A427YG08</accession>
<dbReference type="InterPro" id="IPR013658">
    <property type="entry name" value="SGL"/>
</dbReference>
<feature type="domain" description="SMP-30/Gluconolactonase/LRE-like region" evidence="1">
    <location>
        <begin position="222"/>
        <end position="286"/>
    </location>
</feature>
<comment type="caution">
    <text evidence="2">The sequence shown here is derived from an EMBL/GenBank/DDBJ whole genome shotgun (WGS) entry which is preliminary data.</text>
</comment>
<dbReference type="EMBL" id="RSCD01000011">
    <property type="protein sequence ID" value="RSH89990.1"/>
    <property type="molecule type" value="Genomic_DNA"/>
</dbReference>
<evidence type="ECO:0000313" key="3">
    <source>
        <dbReference type="Proteomes" id="UP000279259"/>
    </source>
</evidence>
<proteinExistence type="predicted"/>
<dbReference type="InterPro" id="IPR052988">
    <property type="entry name" value="Oryzine_lactonohydrolase"/>
</dbReference>
<dbReference type="STRING" id="1890683.A0A427YG08"/>
<feature type="domain" description="SMP-30/Gluconolactonase/LRE-like region" evidence="1">
    <location>
        <begin position="300"/>
        <end position="373"/>
    </location>
</feature>
<dbReference type="Proteomes" id="UP000279259">
    <property type="component" value="Unassembled WGS sequence"/>
</dbReference>
<organism evidence="2 3">
    <name type="scientific">Saitozyma podzolica</name>
    <dbReference type="NCBI Taxonomy" id="1890683"/>
    <lineage>
        <taxon>Eukaryota</taxon>
        <taxon>Fungi</taxon>
        <taxon>Dikarya</taxon>
        <taxon>Basidiomycota</taxon>
        <taxon>Agaricomycotina</taxon>
        <taxon>Tremellomycetes</taxon>
        <taxon>Tremellales</taxon>
        <taxon>Trimorphomycetaceae</taxon>
        <taxon>Saitozyma</taxon>
    </lineage>
</organism>
<dbReference type="InterPro" id="IPR011042">
    <property type="entry name" value="6-blade_b-propeller_TolB-like"/>
</dbReference>